<dbReference type="AlphaFoldDB" id="W4V700"/>
<proteinExistence type="predicted"/>
<reference evidence="1" key="1">
    <citation type="journal article" date="2014" name="Genome Announc.">
        <title>Draft Genome Sequence of Clostridium straminisolvens Strain JCM 21531T, Isolated from a Cellulose-Degrading Bacterial Community.</title>
        <authorList>
            <person name="Yuki M."/>
            <person name="Oshima K."/>
            <person name="Suda W."/>
            <person name="Sakamoto M."/>
            <person name="Kitamura K."/>
            <person name="Iida T."/>
            <person name="Hattori M."/>
            <person name="Ohkuma M."/>
        </authorList>
    </citation>
    <scope>NUCLEOTIDE SEQUENCE [LARGE SCALE GENOMIC DNA]</scope>
    <source>
        <strain evidence="1">JCM 21531</strain>
    </source>
</reference>
<keyword evidence="2" id="KW-1185">Reference proteome</keyword>
<name>W4V700_9FIRM</name>
<dbReference type="STRING" id="1294263.JCM21531_1961"/>
<evidence type="ECO:0000313" key="1">
    <source>
        <dbReference type="EMBL" id="GAE88514.1"/>
    </source>
</evidence>
<keyword evidence="1" id="KW-0378">Hydrolase</keyword>
<evidence type="ECO:0000313" key="2">
    <source>
        <dbReference type="Proteomes" id="UP000019109"/>
    </source>
</evidence>
<dbReference type="GO" id="GO:0016787">
    <property type="term" value="F:hydrolase activity"/>
    <property type="evidence" value="ECO:0007669"/>
    <property type="project" value="UniProtKB-KW"/>
</dbReference>
<sequence>MFYDIDLRKDYFKLDVPVYFFLGRHDVNAPTVLAEEYEWILDEPISRLCSLNILLTAYGLMNRIDFWRKSWHAF</sequence>
<gene>
    <name evidence="1" type="ORF">JCM21531_1961</name>
</gene>
<accession>W4V700</accession>
<dbReference type="Proteomes" id="UP000019109">
    <property type="component" value="Unassembled WGS sequence"/>
</dbReference>
<organism evidence="1 2">
    <name type="scientific">Acetivibrio straminisolvens JCM 21531</name>
    <dbReference type="NCBI Taxonomy" id="1294263"/>
    <lineage>
        <taxon>Bacteria</taxon>
        <taxon>Bacillati</taxon>
        <taxon>Bacillota</taxon>
        <taxon>Clostridia</taxon>
        <taxon>Eubacteriales</taxon>
        <taxon>Oscillospiraceae</taxon>
        <taxon>Acetivibrio</taxon>
    </lineage>
</organism>
<dbReference type="EMBL" id="BAVR01000019">
    <property type="protein sequence ID" value="GAE88514.1"/>
    <property type="molecule type" value="Genomic_DNA"/>
</dbReference>
<protein>
    <submittedName>
        <fullName evidence="1">Hydrolase</fullName>
    </submittedName>
</protein>
<comment type="caution">
    <text evidence="1">The sequence shown here is derived from an EMBL/GenBank/DDBJ whole genome shotgun (WGS) entry which is preliminary data.</text>
</comment>